<keyword evidence="2 6" id="KW-0732">Signal</keyword>
<dbReference type="Proteomes" id="UP000192578">
    <property type="component" value="Unassembled WGS sequence"/>
</dbReference>
<feature type="domain" description="MRH" evidence="7">
    <location>
        <begin position="103"/>
        <end position="226"/>
    </location>
</feature>
<dbReference type="GO" id="GO:0030968">
    <property type="term" value="P:endoplasmic reticulum unfolded protein response"/>
    <property type="evidence" value="ECO:0007669"/>
    <property type="project" value="InterPro"/>
</dbReference>
<keyword evidence="3" id="KW-0256">Endoplasmic reticulum</keyword>
<dbReference type="InterPro" id="IPR012913">
    <property type="entry name" value="OS9-like_dom"/>
</dbReference>
<organism evidence="8 9">
    <name type="scientific">Hypsibius exemplaris</name>
    <name type="common">Freshwater tardigrade</name>
    <dbReference type="NCBI Taxonomy" id="2072580"/>
    <lineage>
        <taxon>Eukaryota</taxon>
        <taxon>Metazoa</taxon>
        <taxon>Ecdysozoa</taxon>
        <taxon>Tardigrada</taxon>
        <taxon>Eutardigrada</taxon>
        <taxon>Parachela</taxon>
        <taxon>Hypsibioidea</taxon>
        <taxon>Hypsibiidae</taxon>
        <taxon>Hypsibius</taxon>
    </lineage>
</organism>
<evidence type="ECO:0000313" key="9">
    <source>
        <dbReference type="Proteomes" id="UP000192578"/>
    </source>
</evidence>
<evidence type="ECO:0000313" key="8">
    <source>
        <dbReference type="EMBL" id="OQV25581.1"/>
    </source>
</evidence>
<dbReference type="InterPro" id="IPR009011">
    <property type="entry name" value="Man6P_isomerase_rcpt-bd_dom_sf"/>
</dbReference>
<evidence type="ECO:0000256" key="2">
    <source>
        <dbReference type="ARBA" id="ARBA00022729"/>
    </source>
</evidence>
<feature type="signal peptide" evidence="6">
    <location>
        <begin position="1"/>
        <end position="16"/>
    </location>
</feature>
<feature type="region of interest" description="Disordered" evidence="5">
    <location>
        <begin position="465"/>
        <end position="492"/>
    </location>
</feature>
<feature type="compositionally biased region" description="Acidic residues" evidence="5">
    <location>
        <begin position="277"/>
        <end position="300"/>
    </location>
</feature>
<dbReference type="InterPro" id="IPR045149">
    <property type="entry name" value="OS-9-like"/>
</dbReference>
<dbReference type="PROSITE" id="PS51914">
    <property type="entry name" value="MRH"/>
    <property type="match status" value="1"/>
</dbReference>
<sequence>MHFSDILPFLCLVSTAASIGSFGDDGLYKVIIEKSGLKVKTETEPAETPPAQTVTMFNRKGQPFLCSLPEKAKPISRHNQFNFTMEEIRKALGAGDPKIPAAKDCVSMLSNGWWHYEFCFSHKVSQFHIEGDRIVQPITDLGTFSHDFDWSQITEQDALKKTERAHIQFFVNGTECDLNGKRRSTRVKLYCGANTQHRSKDLILKVDEPESCVYEMTVITSRICKIEYFNKQPQSVGSVICNPVIDETKPKPQPQPKQTDDWYRVDETVSKTVKVEVEDEFLTEDEEDEEDDEDYEDEDDVKTLAANAKVSKSKATAQAKPPQPPPSDLHAFSKQKPRVTYDTLKRSHQKSLFSRGQSTRPPRSAAKSIHDVVNDMSPANQRLRTIQKLLAQQLGGAAAFMDVQVLEANGPPPNGQGVAIQHDIDDVFAQLGPEQLAQFQAVFAQAIAGQLGGLGRDHEAVYSLEDNYNMDGEEDDDSGASNRAPRKIDVLE</sequence>
<dbReference type="Pfam" id="PF07915">
    <property type="entry name" value="PRKCSH"/>
    <property type="match status" value="1"/>
</dbReference>
<evidence type="ECO:0000256" key="4">
    <source>
        <dbReference type="ARBA" id="ARBA00023157"/>
    </source>
</evidence>
<comment type="subcellular location">
    <subcellularLocation>
        <location evidence="1">Endoplasmic reticulum</location>
    </subcellularLocation>
</comment>
<comment type="caution">
    <text evidence="8">The sequence shown here is derived from an EMBL/GenBank/DDBJ whole genome shotgun (WGS) entry which is preliminary data.</text>
</comment>
<name>A0A1W0XDZ0_HYPEX</name>
<evidence type="ECO:0000256" key="3">
    <source>
        <dbReference type="ARBA" id="ARBA00022824"/>
    </source>
</evidence>
<dbReference type="GO" id="GO:0030970">
    <property type="term" value="P:retrograde protein transport, ER to cytosol"/>
    <property type="evidence" value="ECO:0007669"/>
    <property type="project" value="TreeGrafter"/>
</dbReference>
<protein>
    <recommendedName>
        <fullName evidence="7">MRH domain-containing protein</fullName>
    </recommendedName>
</protein>
<proteinExistence type="predicted"/>
<dbReference type="Gene3D" id="2.70.130.10">
    <property type="entry name" value="Mannose-6-phosphate receptor binding domain"/>
    <property type="match status" value="1"/>
</dbReference>
<dbReference type="OrthoDB" id="448954at2759"/>
<dbReference type="SUPFAM" id="SSF50911">
    <property type="entry name" value="Mannose 6-phosphate receptor domain"/>
    <property type="match status" value="1"/>
</dbReference>
<dbReference type="EMBL" id="MTYJ01000002">
    <property type="protein sequence ID" value="OQV25581.1"/>
    <property type="molecule type" value="Genomic_DNA"/>
</dbReference>
<evidence type="ECO:0000259" key="7">
    <source>
        <dbReference type="PROSITE" id="PS51914"/>
    </source>
</evidence>
<reference evidence="9" key="1">
    <citation type="submission" date="2017-01" db="EMBL/GenBank/DDBJ databases">
        <title>Comparative genomics of anhydrobiosis in the tardigrade Hypsibius dujardini.</title>
        <authorList>
            <person name="Yoshida Y."/>
            <person name="Koutsovoulos G."/>
            <person name="Laetsch D."/>
            <person name="Stevens L."/>
            <person name="Kumar S."/>
            <person name="Horikawa D."/>
            <person name="Ishino K."/>
            <person name="Komine S."/>
            <person name="Tomita M."/>
            <person name="Blaxter M."/>
            <person name="Arakawa K."/>
        </authorList>
    </citation>
    <scope>NUCLEOTIDE SEQUENCE [LARGE SCALE GENOMIC DNA]</scope>
    <source>
        <strain evidence="9">Z151</strain>
    </source>
</reference>
<dbReference type="InterPro" id="IPR044865">
    <property type="entry name" value="MRH_dom"/>
</dbReference>
<dbReference type="PANTHER" id="PTHR15414:SF5">
    <property type="entry name" value="PROTEIN OS-9"/>
    <property type="match status" value="1"/>
</dbReference>
<dbReference type="GO" id="GO:0005788">
    <property type="term" value="C:endoplasmic reticulum lumen"/>
    <property type="evidence" value="ECO:0007669"/>
    <property type="project" value="TreeGrafter"/>
</dbReference>
<dbReference type="AlphaFoldDB" id="A0A1W0XDZ0"/>
<feature type="chain" id="PRO_5012935609" description="MRH domain-containing protein" evidence="6">
    <location>
        <begin position="17"/>
        <end position="492"/>
    </location>
</feature>
<keyword evidence="4" id="KW-1015">Disulfide bond</keyword>
<evidence type="ECO:0000256" key="6">
    <source>
        <dbReference type="SAM" id="SignalP"/>
    </source>
</evidence>
<feature type="compositionally biased region" description="Polar residues" evidence="5">
    <location>
        <begin position="350"/>
        <end position="361"/>
    </location>
</feature>
<gene>
    <name evidence="8" type="ORF">BV898_00517</name>
</gene>
<keyword evidence="9" id="KW-1185">Reference proteome</keyword>
<evidence type="ECO:0000256" key="5">
    <source>
        <dbReference type="SAM" id="MobiDB-lite"/>
    </source>
</evidence>
<dbReference type="PANTHER" id="PTHR15414">
    <property type="entry name" value="OS-9-RELATED"/>
    <property type="match status" value="1"/>
</dbReference>
<accession>A0A1W0XDZ0</accession>
<feature type="region of interest" description="Disordered" evidence="5">
    <location>
        <begin position="277"/>
        <end position="365"/>
    </location>
</feature>
<evidence type="ECO:0000256" key="1">
    <source>
        <dbReference type="ARBA" id="ARBA00004240"/>
    </source>
</evidence>